<dbReference type="InterPro" id="IPR055514">
    <property type="entry name" value="DUF7087"/>
</dbReference>
<reference evidence="4" key="1">
    <citation type="submission" date="2022-11" db="UniProtKB">
        <authorList>
            <consortium name="WormBaseParasite"/>
        </authorList>
    </citation>
    <scope>IDENTIFICATION</scope>
</reference>
<dbReference type="AlphaFoldDB" id="A0A914EMH3"/>
<dbReference type="Pfam" id="PF23346">
    <property type="entry name" value="DUF7087"/>
    <property type="match status" value="1"/>
</dbReference>
<feature type="transmembrane region" description="Helical" evidence="1">
    <location>
        <begin position="21"/>
        <end position="39"/>
    </location>
</feature>
<keyword evidence="1" id="KW-1133">Transmembrane helix</keyword>
<feature type="transmembrane region" description="Helical" evidence="1">
    <location>
        <begin position="130"/>
        <end position="146"/>
    </location>
</feature>
<dbReference type="Proteomes" id="UP000887540">
    <property type="component" value="Unplaced"/>
</dbReference>
<evidence type="ECO:0000313" key="4">
    <source>
        <dbReference type="WBParaSite" id="ACRNAN_scaffold904.g21508.t1"/>
    </source>
</evidence>
<name>A0A914EMH3_9BILA</name>
<evidence type="ECO:0000259" key="2">
    <source>
        <dbReference type="Pfam" id="PF23346"/>
    </source>
</evidence>
<keyword evidence="1" id="KW-0812">Transmembrane</keyword>
<dbReference type="PANTHER" id="PTHR36940:SF1">
    <property type="entry name" value="DUF3278 DOMAIN-CONTAINING PROTEIN"/>
    <property type="match status" value="1"/>
</dbReference>
<dbReference type="PANTHER" id="PTHR36940">
    <property type="entry name" value="PROTEIN CBG20338"/>
    <property type="match status" value="1"/>
</dbReference>
<proteinExistence type="predicted"/>
<protein>
    <recommendedName>
        <fullName evidence="2">DUF7087 domain-containing protein</fullName>
    </recommendedName>
</protein>
<feature type="transmembrane region" description="Helical" evidence="1">
    <location>
        <begin position="90"/>
        <end position="110"/>
    </location>
</feature>
<organism evidence="3 4">
    <name type="scientific">Acrobeloides nanus</name>
    <dbReference type="NCBI Taxonomy" id="290746"/>
    <lineage>
        <taxon>Eukaryota</taxon>
        <taxon>Metazoa</taxon>
        <taxon>Ecdysozoa</taxon>
        <taxon>Nematoda</taxon>
        <taxon>Chromadorea</taxon>
        <taxon>Rhabditida</taxon>
        <taxon>Tylenchina</taxon>
        <taxon>Cephalobomorpha</taxon>
        <taxon>Cephaloboidea</taxon>
        <taxon>Cephalobidae</taxon>
        <taxon>Acrobeloides</taxon>
    </lineage>
</organism>
<keyword evidence="3" id="KW-1185">Reference proteome</keyword>
<keyword evidence="1" id="KW-0472">Membrane</keyword>
<dbReference type="WBParaSite" id="ACRNAN_scaffold904.g21508.t1">
    <property type="protein sequence ID" value="ACRNAN_scaffold904.g21508.t1"/>
    <property type="gene ID" value="ACRNAN_scaffold904.g21508"/>
</dbReference>
<evidence type="ECO:0000313" key="3">
    <source>
        <dbReference type="Proteomes" id="UP000887540"/>
    </source>
</evidence>
<feature type="transmembrane region" description="Helical" evidence="1">
    <location>
        <begin position="45"/>
        <end position="64"/>
    </location>
</feature>
<feature type="domain" description="DUF7087" evidence="2">
    <location>
        <begin position="13"/>
        <end position="144"/>
    </location>
</feature>
<sequence length="153" mass="17352">MIRVKIPGYNCKLNYANIITQLRLVQLISLFIQAVIMYLELHHIGISGFLLPFSAILISFYVHCQRWYKMVDGRSDVRRMIQVKNIHYKLQYAFAIFSGLLLALFVHIVAPARLSGLNSLGFMLADYSNIVSSGIVLVSDLVKGIFGRELKST</sequence>
<accession>A0A914EMH3</accession>
<evidence type="ECO:0000256" key="1">
    <source>
        <dbReference type="SAM" id="Phobius"/>
    </source>
</evidence>